<dbReference type="Gene3D" id="2.60.120.330">
    <property type="entry name" value="B-lactam Antibiotic, Isopenicillin N Synthase, Chain"/>
    <property type="match status" value="1"/>
</dbReference>
<dbReference type="InterPro" id="IPR044861">
    <property type="entry name" value="IPNS-like_FE2OG_OXY"/>
</dbReference>
<dbReference type="InterPro" id="IPR050295">
    <property type="entry name" value="Plant_2OG-oxidoreductases"/>
</dbReference>
<evidence type="ECO:0000256" key="1">
    <source>
        <dbReference type="ARBA" id="ARBA00022723"/>
    </source>
</evidence>
<protein>
    <recommendedName>
        <fullName evidence="4">Isopenicillin N synthase-like Fe(2+) 2OG dioxygenase domain-containing protein</fullName>
    </recommendedName>
</protein>
<dbReference type="OrthoDB" id="288590at2759"/>
<evidence type="ECO:0000256" key="2">
    <source>
        <dbReference type="ARBA" id="ARBA00023004"/>
    </source>
</evidence>
<evidence type="ECO:0000313" key="5">
    <source>
        <dbReference type="EMBL" id="RKP10639.1"/>
    </source>
</evidence>
<feature type="region of interest" description="Disordered" evidence="3">
    <location>
        <begin position="96"/>
        <end position="116"/>
    </location>
</feature>
<dbReference type="Proteomes" id="UP000271241">
    <property type="component" value="Unassembled WGS sequence"/>
</dbReference>
<feature type="domain" description="Isopenicillin N synthase-like Fe(2+) 2OG dioxygenase" evidence="4">
    <location>
        <begin position="199"/>
        <end position="266"/>
    </location>
</feature>
<evidence type="ECO:0000313" key="6">
    <source>
        <dbReference type="Proteomes" id="UP000271241"/>
    </source>
</evidence>
<accession>A0A4V1IXD1</accession>
<dbReference type="GO" id="GO:0046872">
    <property type="term" value="F:metal ion binding"/>
    <property type="evidence" value="ECO:0007669"/>
    <property type="project" value="UniProtKB-KW"/>
</dbReference>
<organism evidence="5 6">
    <name type="scientific">Thamnocephalis sphaerospora</name>
    <dbReference type="NCBI Taxonomy" id="78915"/>
    <lineage>
        <taxon>Eukaryota</taxon>
        <taxon>Fungi</taxon>
        <taxon>Fungi incertae sedis</taxon>
        <taxon>Zoopagomycota</taxon>
        <taxon>Zoopagomycotina</taxon>
        <taxon>Zoopagomycetes</taxon>
        <taxon>Zoopagales</taxon>
        <taxon>Sigmoideomycetaceae</taxon>
        <taxon>Thamnocephalis</taxon>
    </lineage>
</organism>
<dbReference type="PANTHER" id="PTHR47991">
    <property type="entry name" value="OXOGLUTARATE/IRON-DEPENDENT DIOXYGENASE"/>
    <property type="match status" value="1"/>
</dbReference>
<dbReference type="InterPro" id="IPR027443">
    <property type="entry name" value="IPNS-like_sf"/>
</dbReference>
<keyword evidence="6" id="KW-1185">Reference proteome</keyword>
<dbReference type="STRING" id="78915.A0A4V1IXD1"/>
<keyword evidence="2" id="KW-0408">Iron</keyword>
<dbReference type="AlphaFoldDB" id="A0A4V1IXD1"/>
<dbReference type="SUPFAM" id="SSF51197">
    <property type="entry name" value="Clavaminate synthase-like"/>
    <property type="match status" value="1"/>
</dbReference>
<dbReference type="Pfam" id="PF03171">
    <property type="entry name" value="2OG-FeII_Oxy"/>
    <property type="match status" value="1"/>
</dbReference>
<name>A0A4V1IXD1_9FUNG</name>
<evidence type="ECO:0000259" key="4">
    <source>
        <dbReference type="Pfam" id="PF03171"/>
    </source>
</evidence>
<proteinExistence type="predicted"/>
<evidence type="ECO:0000256" key="3">
    <source>
        <dbReference type="SAM" id="MobiDB-lite"/>
    </source>
</evidence>
<reference evidence="6" key="1">
    <citation type="journal article" date="2018" name="Nat. Microbiol.">
        <title>Leveraging single-cell genomics to expand the fungal tree of life.</title>
        <authorList>
            <person name="Ahrendt S.R."/>
            <person name="Quandt C.A."/>
            <person name="Ciobanu D."/>
            <person name="Clum A."/>
            <person name="Salamov A."/>
            <person name="Andreopoulos B."/>
            <person name="Cheng J.F."/>
            <person name="Woyke T."/>
            <person name="Pelin A."/>
            <person name="Henrissat B."/>
            <person name="Reynolds N.K."/>
            <person name="Benny G.L."/>
            <person name="Smith M.E."/>
            <person name="James T.Y."/>
            <person name="Grigoriev I.V."/>
        </authorList>
    </citation>
    <scope>NUCLEOTIDE SEQUENCE [LARGE SCALE GENOMIC DNA]</scope>
    <source>
        <strain evidence="6">RSA 1356</strain>
    </source>
</reference>
<dbReference type="EMBL" id="KZ992443">
    <property type="protein sequence ID" value="RKP10639.1"/>
    <property type="molecule type" value="Genomic_DNA"/>
</dbReference>
<sequence>MTATSLPIIDFGVCLNSDSNPEQRRAMASAIDKACSQHGTHSWPQFFQFPAEEKRKHQLESLARGYWHKNSISQTEKIHAESISFYPPILCHDKESTSDTKAVSPNTGALMAPDVLGDQNSWPGEEFRTLAEEYTVCVQQLANHVLAAISAGLGITDVSRAKLQDIAPHITFNGYQALTQVEQEQGGISVAEHADTRLVLDGEHVSLQIQDRDGKWHGVPPIPGAFVINVGSTLNLLTNGRYIDVNYRVVHCSTKSRVSVAVFFDPPFDMSVDPLPEFVTVNEDSRGHASKTYGKYYLEQFKAYFGS</sequence>
<keyword evidence="1" id="KW-0479">Metal-binding</keyword>
<gene>
    <name evidence="5" type="ORF">THASP1DRAFT_27566</name>
</gene>